<keyword evidence="3" id="KW-1185">Reference proteome</keyword>
<dbReference type="Pfam" id="PF02661">
    <property type="entry name" value="Fic"/>
    <property type="match status" value="1"/>
</dbReference>
<dbReference type="PANTHER" id="PTHR13504:SF38">
    <property type="entry name" value="FIDO DOMAIN-CONTAINING PROTEIN"/>
    <property type="match status" value="1"/>
</dbReference>
<evidence type="ECO:0000259" key="1">
    <source>
        <dbReference type="PROSITE" id="PS51459"/>
    </source>
</evidence>
<proteinExistence type="predicted"/>
<dbReference type="InterPro" id="IPR040198">
    <property type="entry name" value="Fido_containing"/>
</dbReference>
<gene>
    <name evidence="2" type="ORF">B0A81_03995</name>
</gene>
<reference evidence="2 3" key="1">
    <citation type="submission" date="2016-11" db="EMBL/GenBank/DDBJ databases">
        <title>Whole genomes of Flavobacteriaceae.</title>
        <authorList>
            <person name="Stine C."/>
            <person name="Li C."/>
            <person name="Tadesse D."/>
        </authorList>
    </citation>
    <scope>NUCLEOTIDE SEQUENCE [LARGE SCALE GENOMIC DNA]</scope>
    <source>
        <strain evidence="2 3">CCUG 60112</strain>
    </source>
</reference>
<protein>
    <submittedName>
        <fullName evidence="2">Cell filamentation protein Fic</fullName>
    </submittedName>
</protein>
<dbReference type="InterPro" id="IPR036597">
    <property type="entry name" value="Fido-like_dom_sf"/>
</dbReference>
<name>A0ABX4CZN0_9FLAO</name>
<dbReference type="InterPro" id="IPR003812">
    <property type="entry name" value="Fido"/>
</dbReference>
<organism evidence="2 3">
    <name type="scientific">Flavobacterium plurextorum</name>
    <dbReference type="NCBI Taxonomy" id="1114867"/>
    <lineage>
        <taxon>Bacteria</taxon>
        <taxon>Pseudomonadati</taxon>
        <taxon>Bacteroidota</taxon>
        <taxon>Flavobacteriia</taxon>
        <taxon>Flavobacteriales</taxon>
        <taxon>Flavobacteriaceae</taxon>
        <taxon>Flavobacterium</taxon>
    </lineage>
</organism>
<feature type="domain" description="Fido" evidence="1">
    <location>
        <begin position="120"/>
        <end position="274"/>
    </location>
</feature>
<sequence>MSVWKPIEFSNSWVQCNTIKLDNILPSWIRRRETLTENSEEYKNFIDRLKRQHAIETGIVEKLYDLKEGITETFVKEGFVEAYLQHGDSNIPPKQLMNYLQDNFEAIDFVFDVVKNDRNITVSFIKELHQLITSHQETAEGRDQFGNKLQIELLKGDFKIRDNNPTRADGTTFIYCPPIHVASEMDNLILIYQDLLKRQINPTIIAAWFHHAFTQIHPFQDGNGRIARLLASLILIKHNLFPLTVKRNEKPRYIDALEWCDSGWAQLLVDFFCETQKRNIEAALNLKLDLSLSASSLSDVADIFAQKLANKNLSLEKERQNTLTKNRMEIFNLCKEALNKIEKEIKDKLNGNAKVYIGFNPPGDEIKKNYFFYTTVEYARKHDYFFNFHFPRASFKFAIELMTNRKYELIITLHHYGYDDSTFAIGAILQYKEPSKTKKNAEDLTTLLPLSIEPYTISLEVNPTEIKNSSSDIQTFLQNAVTLTLAQIVSEIN</sequence>
<accession>A0ABX4CZN0</accession>
<dbReference type="PROSITE" id="PS51459">
    <property type="entry name" value="FIDO"/>
    <property type="match status" value="1"/>
</dbReference>
<evidence type="ECO:0000313" key="3">
    <source>
        <dbReference type="Proteomes" id="UP000198381"/>
    </source>
</evidence>
<comment type="caution">
    <text evidence="2">The sequence shown here is derived from an EMBL/GenBank/DDBJ whole genome shotgun (WGS) entry which is preliminary data.</text>
</comment>
<dbReference type="SUPFAM" id="SSF140931">
    <property type="entry name" value="Fic-like"/>
    <property type="match status" value="1"/>
</dbReference>
<dbReference type="Gene3D" id="1.10.3290.10">
    <property type="entry name" value="Fido-like domain"/>
    <property type="match status" value="1"/>
</dbReference>
<dbReference type="PANTHER" id="PTHR13504">
    <property type="entry name" value="FIDO DOMAIN-CONTAINING PROTEIN DDB_G0283145"/>
    <property type="match status" value="1"/>
</dbReference>
<evidence type="ECO:0000313" key="2">
    <source>
        <dbReference type="EMBL" id="OXB10270.1"/>
    </source>
</evidence>
<dbReference type="EMBL" id="MUHD01000006">
    <property type="protein sequence ID" value="OXB10270.1"/>
    <property type="molecule type" value="Genomic_DNA"/>
</dbReference>
<dbReference type="Proteomes" id="UP000198381">
    <property type="component" value="Unassembled WGS sequence"/>
</dbReference>